<feature type="transmembrane region" description="Helical" evidence="5">
    <location>
        <begin position="399"/>
        <end position="418"/>
    </location>
</feature>
<keyword evidence="4 5" id="KW-0472">Membrane</keyword>
<feature type="domain" description="Major facilitator superfamily (MFS) profile" evidence="6">
    <location>
        <begin position="242"/>
        <end position="424"/>
    </location>
</feature>
<feature type="transmembrane region" description="Helical" evidence="5">
    <location>
        <begin position="243"/>
        <end position="266"/>
    </location>
</feature>
<dbReference type="InterPro" id="IPR005828">
    <property type="entry name" value="MFS_sugar_transport-like"/>
</dbReference>
<name>A0A4P7IL86_9ACTN</name>
<feature type="transmembrane region" description="Helical" evidence="5">
    <location>
        <begin position="143"/>
        <end position="161"/>
    </location>
</feature>
<dbReference type="GO" id="GO:0005886">
    <property type="term" value="C:plasma membrane"/>
    <property type="evidence" value="ECO:0007669"/>
    <property type="project" value="UniProtKB-SubCell"/>
</dbReference>
<dbReference type="Pfam" id="PF07690">
    <property type="entry name" value="MFS_1"/>
    <property type="match status" value="1"/>
</dbReference>
<dbReference type="AlphaFoldDB" id="A0A4P7IL86"/>
<evidence type="ECO:0000256" key="3">
    <source>
        <dbReference type="ARBA" id="ARBA00022989"/>
    </source>
</evidence>
<reference evidence="7 8" key="1">
    <citation type="submission" date="2019-03" db="EMBL/GenBank/DDBJ databases">
        <title>Three New Species of Nocardioides, Nocardioides euryhalodurans sp. nov., Nocardioides seonyuensis sp. nov. and Nocardioides eburneoflavus sp. nov. Iolated from Soil.</title>
        <authorList>
            <person name="Roh S.G."/>
            <person name="Lee C."/>
            <person name="Kim M.-K."/>
            <person name="Kim S.B."/>
        </authorList>
    </citation>
    <scope>NUCLEOTIDE SEQUENCE [LARGE SCALE GENOMIC DNA]</scope>
    <source>
        <strain evidence="7 8">MMS17-SY207-3</strain>
    </source>
</reference>
<evidence type="ECO:0000256" key="1">
    <source>
        <dbReference type="ARBA" id="ARBA00004651"/>
    </source>
</evidence>
<feature type="transmembrane region" description="Helical" evidence="5">
    <location>
        <begin position="55"/>
        <end position="75"/>
    </location>
</feature>
<keyword evidence="3 5" id="KW-1133">Transmembrane helix</keyword>
<feature type="transmembrane region" description="Helical" evidence="5">
    <location>
        <begin position="82"/>
        <end position="101"/>
    </location>
</feature>
<evidence type="ECO:0000313" key="8">
    <source>
        <dbReference type="Proteomes" id="UP000294853"/>
    </source>
</evidence>
<organism evidence="7 8">
    <name type="scientific">Nocardioides seonyuensis</name>
    <dbReference type="NCBI Taxonomy" id="2518371"/>
    <lineage>
        <taxon>Bacteria</taxon>
        <taxon>Bacillati</taxon>
        <taxon>Actinomycetota</taxon>
        <taxon>Actinomycetes</taxon>
        <taxon>Propionibacteriales</taxon>
        <taxon>Nocardioidaceae</taxon>
        <taxon>Nocardioides</taxon>
    </lineage>
</organism>
<dbReference type="KEGG" id="nsn:EXE58_16145"/>
<sequence>MTQAVTQVDVEAIQRRTVRPLVVAQAVGAVGITVGVATASLLARDLSGSEAQAGFVQSAQTLGAALFAFWLARVMALRGRRLGQVAGLLTGAAGALLAVVAGEVGSMALLLVGAILLGATTAANASARYAATDLAHPEHRARDLSTVVWATTIGAVLGPNLSGPSGVLARSVGVPELTGPFLVGGIMMLAAAGVVWAGMRPDPLLTARALADAGAAAEPAVGTRDVANASPRGALGVIVSDPLLLASVAAQACAHAAMVAVMIMTPLHMEHGGAHLDVIGFVISIHVLGMFAFSPLVGRACDRVGRGPVMAAGGVVLMASVVLSGASRAGMSWHISLGLFLLGLGWSMATVAASATIADRAPLERRTQVQGGSDMFMLLAAAGAGALSGPVVGEWGYSWLAYSTSVLAVGVVAAGVTIRTTRPE</sequence>
<keyword evidence="8" id="KW-1185">Reference proteome</keyword>
<dbReference type="Proteomes" id="UP000294853">
    <property type="component" value="Chromosome"/>
</dbReference>
<feature type="transmembrane region" description="Helical" evidence="5">
    <location>
        <begin position="309"/>
        <end position="327"/>
    </location>
</feature>
<dbReference type="RefSeq" id="WP_135268816.1">
    <property type="nucleotide sequence ID" value="NZ_CP038436.1"/>
</dbReference>
<evidence type="ECO:0000256" key="2">
    <source>
        <dbReference type="ARBA" id="ARBA00022692"/>
    </source>
</evidence>
<keyword evidence="2 5" id="KW-0812">Transmembrane</keyword>
<proteinExistence type="predicted"/>
<gene>
    <name evidence="7" type="ORF">EXE58_16145</name>
</gene>
<protein>
    <submittedName>
        <fullName evidence="7">MFS transporter</fullName>
    </submittedName>
</protein>
<dbReference type="EMBL" id="CP038436">
    <property type="protein sequence ID" value="QBX56831.1"/>
    <property type="molecule type" value="Genomic_DNA"/>
</dbReference>
<dbReference type="InterPro" id="IPR036259">
    <property type="entry name" value="MFS_trans_sf"/>
</dbReference>
<feature type="transmembrane region" description="Helical" evidence="5">
    <location>
        <begin position="278"/>
        <end position="297"/>
    </location>
</feature>
<comment type="subcellular location">
    <subcellularLocation>
        <location evidence="1">Cell membrane</location>
        <topology evidence="1">Multi-pass membrane protein</topology>
    </subcellularLocation>
</comment>
<dbReference type="Gene3D" id="1.20.1250.20">
    <property type="entry name" value="MFS general substrate transporter like domains"/>
    <property type="match status" value="2"/>
</dbReference>
<evidence type="ECO:0000313" key="7">
    <source>
        <dbReference type="EMBL" id="QBX56831.1"/>
    </source>
</evidence>
<feature type="transmembrane region" description="Helical" evidence="5">
    <location>
        <begin position="21"/>
        <end position="43"/>
    </location>
</feature>
<evidence type="ECO:0000259" key="6">
    <source>
        <dbReference type="PROSITE" id="PS50850"/>
    </source>
</evidence>
<dbReference type="Pfam" id="PF00083">
    <property type="entry name" value="Sugar_tr"/>
    <property type="match status" value="1"/>
</dbReference>
<dbReference type="PROSITE" id="PS50850">
    <property type="entry name" value="MFS"/>
    <property type="match status" value="1"/>
</dbReference>
<dbReference type="GO" id="GO:0022857">
    <property type="term" value="F:transmembrane transporter activity"/>
    <property type="evidence" value="ECO:0007669"/>
    <property type="project" value="InterPro"/>
</dbReference>
<dbReference type="OrthoDB" id="9776171at2"/>
<feature type="transmembrane region" description="Helical" evidence="5">
    <location>
        <begin position="333"/>
        <end position="355"/>
    </location>
</feature>
<accession>A0A4P7IL86</accession>
<dbReference type="InterPro" id="IPR011701">
    <property type="entry name" value="MFS"/>
</dbReference>
<feature type="transmembrane region" description="Helical" evidence="5">
    <location>
        <begin position="376"/>
        <end position="393"/>
    </location>
</feature>
<evidence type="ECO:0000256" key="4">
    <source>
        <dbReference type="ARBA" id="ARBA00023136"/>
    </source>
</evidence>
<dbReference type="SUPFAM" id="SSF103473">
    <property type="entry name" value="MFS general substrate transporter"/>
    <property type="match status" value="1"/>
</dbReference>
<dbReference type="PANTHER" id="PTHR23534">
    <property type="entry name" value="MFS PERMEASE"/>
    <property type="match status" value="1"/>
</dbReference>
<evidence type="ECO:0000256" key="5">
    <source>
        <dbReference type="SAM" id="Phobius"/>
    </source>
</evidence>
<feature type="transmembrane region" description="Helical" evidence="5">
    <location>
        <begin position="181"/>
        <end position="199"/>
    </location>
</feature>
<feature type="transmembrane region" description="Helical" evidence="5">
    <location>
        <begin position="107"/>
        <end position="131"/>
    </location>
</feature>
<dbReference type="InterPro" id="IPR020846">
    <property type="entry name" value="MFS_dom"/>
</dbReference>
<dbReference type="PANTHER" id="PTHR23534:SF1">
    <property type="entry name" value="MAJOR FACILITATOR SUPERFAMILY PROTEIN"/>
    <property type="match status" value="1"/>
</dbReference>